<dbReference type="Gene3D" id="3.40.190.10">
    <property type="entry name" value="Periplasmic binding protein-like II"/>
    <property type="match status" value="1"/>
</dbReference>
<dbReference type="PANTHER" id="PTHR35936:SF17">
    <property type="entry name" value="ARGININE-BINDING EXTRACELLULAR PROTEIN ARTP"/>
    <property type="match status" value="1"/>
</dbReference>
<keyword evidence="2" id="KW-1133">Transmembrane helix</keyword>
<evidence type="ECO:0000259" key="3">
    <source>
        <dbReference type="Pfam" id="PF00497"/>
    </source>
</evidence>
<feature type="transmembrane region" description="Helical" evidence="2">
    <location>
        <begin position="20"/>
        <end position="43"/>
    </location>
</feature>
<keyword evidence="2" id="KW-0812">Transmembrane</keyword>
<dbReference type="InterPro" id="IPR001638">
    <property type="entry name" value="Solute-binding_3/MltF_N"/>
</dbReference>
<dbReference type="Pfam" id="PF00497">
    <property type="entry name" value="SBP_bac_3"/>
    <property type="match status" value="1"/>
</dbReference>
<organism evidence="4">
    <name type="scientific">marine sediment metagenome</name>
    <dbReference type="NCBI Taxonomy" id="412755"/>
    <lineage>
        <taxon>unclassified sequences</taxon>
        <taxon>metagenomes</taxon>
        <taxon>ecological metagenomes</taxon>
    </lineage>
</organism>
<name>X1D2M4_9ZZZZ</name>
<feature type="domain" description="Solute-binding protein family 3/N-terminal" evidence="3">
    <location>
        <begin position="73"/>
        <end position="150"/>
    </location>
</feature>
<dbReference type="EMBL" id="BART01032815">
    <property type="protein sequence ID" value="GAH15006.1"/>
    <property type="molecule type" value="Genomic_DNA"/>
</dbReference>
<sequence length="156" mass="17641">MPVRLQENMRNIITKLVSSFLVRIQLILSGTIFSLIALIFLLLSTLVSVGQASSAEIDLSPMEKQWLKEHSVIRLAPDPNFAPIEWFTLEGQFKGISADYVALIEQKLGIKFEVVHADSWSIVMDMARNRQVDLLAAAATSPQREEFVFFCSWKID</sequence>
<dbReference type="PANTHER" id="PTHR35936">
    <property type="entry name" value="MEMBRANE-BOUND LYTIC MUREIN TRANSGLYCOSYLASE F"/>
    <property type="match status" value="1"/>
</dbReference>
<dbReference type="SUPFAM" id="SSF53850">
    <property type="entry name" value="Periplasmic binding protein-like II"/>
    <property type="match status" value="1"/>
</dbReference>
<evidence type="ECO:0000256" key="1">
    <source>
        <dbReference type="ARBA" id="ARBA00022729"/>
    </source>
</evidence>
<gene>
    <name evidence="4" type="ORF">S01H4_56602</name>
</gene>
<protein>
    <recommendedName>
        <fullName evidence="3">Solute-binding protein family 3/N-terminal domain-containing protein</fullName>
    </recommendedName>
</protein>
<evidence type="ECO:0000256" key="2">
    <source>
        <dbReference type="SAM" id="Phobius"/>
    </source>
</evidence>
<proteinExistence type="predicted"/>
<dbReference type="AlphaFoldDB" id="X1D2M4"/>
<keyword evidence="1" id="KW-0732">Signal</keyword>
<comment type="caution">
    <text evidence="4">The sequence shown here is derived from an EMBL/GenBank/DDBJ whole genome shotgun (WGS) entry which is preliminary data.</text>
</comment>
<reference evidence="4" key="1">
    <citation type="journal article" date="2014" name="Front. Microbiol.">
        <title>High frequency of phylogenetically diverse reductive dehalogenase-homologous genes in deep subseafloor sedimentary metagenomes.</title>
        <authorList>
            <person name="Kawai M."/>
            <person name="Futagami T."/>
            <person name="Toyoda A."/>
            <person name="Takaki Y."/>
            <person name="Nishi S."/>
            <person name="Hori S."/>
            <person name="Arai W."/>
            <person name="Tsubouchi T."/>
            <person name="Morono Y."/>
            <person name="Uchiyama I."/>
            <person name="Ito T."/>
            <person name="Fujiyama A."/>
            <person name="Inagaki F."/>
            <person name="Takami H."/>
        </authorList>
    </citation>
    <scope>NUCLEOTIDE SEQUENCE</scope>
    <source>
        <strain evidence="4">Expedition CK06-06</strain>
    </source>
</reference>
<evidence type="ECO:0000313" key="4">
    <source>
        <dbReference type="EMBL" id="GAH15006.1"/>
    </source>
</evidence>
<keyword evidence="2" id="KW-0472">Membrane</keyword>
<accession>X1D2M4</accession>